<evidence type="ECO:0008006" key="4">
    <source>
        <dbReference type="Google" id="ProtNLM"/>
    </source>
</evidence>
<keyword evidence="1" id="KW-0812">Transmembrane</keyword>
<name>A0AA86T1D1_9FABA</name>
<keyword evidence="3" id="KW-1185">Reference proteome</keyword>
<sequence>MWEGRDVLLCFVISPLKILWDSLRIIHSNKLLFCSILCFATLPLSFLTFRLAISTHDLRSRIYHLEALARVVSTRVEARHVWHESRDTASSLMWTRFFFALLSFPLSLTAAVFSIHTAASVAHGNPSSARAANWKRPAVTVVFVYVLLMAFGLVPHILDITTFGLPVWIRALTRIIMLGVEVYLLSFMSLGIVVSVVEDSVGWDAIQVGYSLIRGERVCGWVLSALFVLVSGLMNRKVEVMLESQNSEIGVWDKTFLICSYALVVVFSYVVATVFYCDSRRRHDHNIKESQDDEIEDCVADLSEL</sequence>
<evidence type="ECO:0000313" key="2">
    <source>
        <dbReference type="EMBL" id="CAJ1972498.1"/>
    </source>
</evidence>
<evidence type="ECO:0000313" key="3">
    <source>
        <dbReference type="Proteomes" id="UP001189624"/>
    </source>
</evidence>
<proteinExistence type="predicted"/>
<feature type="transmembrane region" description="Helical" evidence="1">
    <location>
        <begin position="142"/>
        <end position="169"/>
    </location>
</feature>
<reference evidence="2" key="1">
    <citation type="submission" date="2023-10" db="EMBL/GenBank/DDBJ databases">
        <authorList>
            <person name="Domelevo Entfellner J.-B."/>
        </authorList>
    </citation>
    <scope>NUCLEOTIDE SEQUENCE</scope>
</reference>
<dbReference type="Gramene" id="rna-AYBTSS11_LOCUS24547">
    <property type="protein sequence ID" value="CAJ1972498.1"/>
    <property type="gene ID" value="gene-AYBTSS11_LOCUS24547"/>
</dbReference>
<feature type="transmembrane region" description="Helical" evidence="1">
    <location>
        <begin position="97"/>
        <end position="121"/>
    </location>
</feature>
<keyword evidence="1" id="KW-1133">Transmembrane helix</keyword>
<accession>A0AA86T1D1</accession>
<keyword evidence="1" id="KW-0472">Membrane</keyword>
<feature type="transmembrane region" description="Helical" evidence="1">
    <location>
        <begin position="218"/>
        <end position="235"/>
    </location>
</feature>
<organism evidence="2 3">
    <name type="scientific">Sphenostylis stenocarpa</name>
    <dbReference type="NCBI Taxonomy" id="92480"/>
    <lineage>
        <taxon>Eukaryota</taxon>
        <taxon>Viridiplantae</taxon>
        <taxon>Streptophyta</taxon>
        <taxon>Embryophyta</taxon>
        <taxon>Tracheophyta</taxon>
        <taxon>Spermatophyta</taxon>
        <taxon>Magnoliopsida</taxon>
        <taxon>eudicotyledons</taxon>
        <taxon>Gunneridae</taxon>
        <taxon>Pentapetalae</taxon>
        <taxon>rosids</taxon>
        <taxon>fabids</taxon>
        <taxon>Fabales</taxon>
        <taxon>Fabaceae</taxon>
        <taxon>Papilionoideae</taxon>
        <taxon>50 kb inversion clade</taxon>
        <taxon>NPAAA clade</taxon>
        <taxon>indigoferoid/millettioid clade</taxon>
        <taxon>Phaseoleae</taxon>
        <taxon>Sphenostylis</taxon>
    </lineage>
</organism>
<dbReference type="PANTHER" id="PTHR33133">
    <property type="entry name" value="OS08G0107100 PROTEIN-RELATED"/>
    <property type="match status" value="1"/>
</dbReference>
<gene>
    <name evidence="2" type="ORF">AYBTSS11_LOCUS24547</name>
</gene>
<feature type="transmembrane region" description="Helical" evidence="1">
    <location>
        <begin position="255"/>
        <end position="277"/>
    </location>
</feature>
<dbReference type="AlphaFoldDB" id="A0AA86T1D1"/>
<dbReference type="Proteomes" id="UP001189624">
    <property type="component" value="Chromosome 8"/>
</dbReference>
<feature type="transmembrane region" description="Helical" evidence="1">
    <location>
        <begin position="175"/>
        <end position="197"/>
    </location>
</feature>
<evidence type="ECO:0000256" key="1">
    <source>
        <dbReference type="SAM" id="Phobius"/>
    </source>
</evidence>
<dbReference type="PANTHER" id="PTHR33133:SF20">
    <property type="entry name" value="PROTEIN, PUTATIVE-RELATED"/>
    <property type="match status" value="1"/>
</dbReference>
<feature type="transmembrane region" description="Helical" evidence="1">
    <location>
        <begin position="31"/>
        <end position="53"/>
    </location>
</feature>
<dbReference type="EMBL" id="OY731405">
    <property type="protein sequence ID" value="CAJ1972498.1"/>
    <property type="molecule type" value="Genomic_DNA"/>
</dbReference>
<protein>
    <recommendedName>
        <fullName evidence="4">Transmembrane protein</fullName>
    </recommendedName>
</protein>